<keyword evidence="1" id="KW-0472">Membrane</keyword>
<dbReference type="EMBL" id="FOLO01000064">
    <property type="protein sequence ID" value="SFD51375.1"/>
    <property type="molecule type" value="Genomic_DNA"/>
</dbReference>
<sequence length="127" mass="14169">MNTINEDGLMKAAKYSLSFLWIFTGITSIYFSPEVGYEILASASITGLMADVSVYAGGSLDIVIGLWLLTSFRIRLCCIVQVAVIVLYTLILTVIDVSFWLHPFGPITKNIPIIVLIIFVYRDTNRE</sequence>
<reference evidence="2 3" key="1">
    <citation type="submission" date="2016-10" db="EMBL/GenBank/DDBJ databases">
        <authorList>
            <person name="de Groot N.N."/>
        </authorList>
    </citation>
    <scope>NUCLEOTIDE SEQUENCE [LARGE SCALE GENOMIC DNA]</scope>
    <source>
        <strain evidence="2 3">DSM 6059</strain>
    </source>
</reference>
<accession>A0A1I1SY44</accession>
<dbReference type="Pfam" id="PF13781">
    <property type="entry name" value="DoxX_3"/>
    <property type="match status" value="1"/>
</dbReference>
<name>A0A1I1SY44_9GAMM</name>
<feature type="transmembrane region" description="Helical" evidence="1">
    <location>
        <begin position="12"/>
        <end position="32"/>
    </location>
</feature>
<keyword evidence="3" id="KW-1185">Reference proteome</keyword>
<keyword evidence="1" id="KW-0812">Transmembrane</keyword>
<protein>
    <submittedName>
        <fullName evidence="2">DoxX-like family protein</fullName>
    </submittedName>
</protein>
<evidence type="ECO:0000256" key="1">
    <source>
        <dbReference type="SAM" id="Phobius"/>
    </source>
</evidence>
<organism evidence="2 3">
    <name type="scientific">Pseudoalteromonas denitrificans DSM 6059</name>
    <dbReference type="NCBI Taxonomy" id="1123010"/>
    <lineage>
        <taxon>Bacteria</taxon>
        <taxon>Pseudomonadati</taxon>
        <taxon>Pseudomonadota</taxon>
        <taxon>Gammaproteobacteria</taxon>
        <taxon>Alteromonadales</taxon>
        <taxon>Pseudoalteromonadaceae</taxon>
        <taxon>Pseudoalteromonas</taxon>
    </lineage>
</organism>
<proteinExistence type="predicted"/>
<feature type="transmembrane region" description="Helical" evidence="1">
    <location>
        <begin position="52"/>
        <end position="69"/>
    </location>
</feature>
<dbReference type="RefSeq" id="WP_245763904.1">
    <property type="nucleotide sequence ID" value="NZ_FOLO01000064.1"/>
</dbReference>
<dbReference type="Proteomes" id="UP000198862">
    <property type="component" value="Unassembled WGS sequence"/>
</dbReference>
<dbReference type="AlphaFoldDB" id="A0A1I1SY44"/>
<keyword evidence="1" id="KW-1133">Transmembrane helix</keyword>
<evidence type="ECO:0000313" key="3">
    <source>
        <dbReference type="Proteomes" id="UP000198862"/>
    </source>
</evidence>
<dbReference type="STRING" id="1123010.SAMN02745724_04729"/>
<dbReference type="InterPro" id="IPR025695">
    <property type="entry name" value="DoxX-like"/>
</dbReference>
<feature type="transmembrane region" description="Helical" evidence="1">
    <location>
        <begin position="101"/>
        <end position="121"/>
    </location>
</feature>
<evidence type="ECO:0000313" key="2">
    <source>
        <dbReference type="EMBL" id="SFD51375.1"/>
    </source>
</evidence>
<feature type="transmembrane region" description="Helical" evidence="1">
    <location>
        <begin position="76"/>
        <end position="95"/>
    </location>
</feature>
<gene>
    <name evidence="2" type="ORF">SAMN02745724_04729</name>
</gene>